<dbReference type="PANTHER" id="PTHR24221:SF654">
    <property type="entry name" value="ATP-BINDING CASSETTE SUB-FAMILY B MEMBER 6"/>
    <property type="match status" value="1"/>
</dbReference>
<dbReference type="Gene3D" id="3.40.50.300">
    <property type="entry name" value="P-loop containing nucleotide triphosphate hydrolases"/>
    <property type="match status" value="1"/>
</dbReference>
<dbReference type="CDD" id="cd07346">
    <property type="entry name" value="ABC_6TM_exporters"/>
    <property type="match status" value="1"/>
</dbReference>
<reference evidence="12 13" key="1">
    <citation type="journal article" date="2016" name="Nat. Commun.">
        <title>Thousands of microbial genomes shed light on interconnected biogeochemical processes in an aquifer system.</title>
        <authorList>
            <person name="Anantharaman K."/>
            <person name="Brown C.T."/>
            <person name="Hug L.A."/>
            <person name="Sharon I."/>
            <person name="Castelle C.J."/>
            <person name="Probst A.J."/>
            <person name="Thomas B.C."/>
            <person name="Singh A."/>
            <person name="Wilkins M.J."/>
            <person name="Karaoz U."/>
            <person name="Brodie E.L."/>
            <person name="Williams K.H."/>
            <person name="Hubbard S.S."/>
            <person name="Banfield J.F."/>
        </authorList>
    </citation>
    <scope>NUCLEOTIDE SEQUENCE [LARGE SCALE GENOMIC DNA]</scope>
</reference>
<dbReference type="GO" id="GO:0034040">
    <property type="term" value="F:ATPase-coupled lipid transmembrane transporter activity"/>
    <property type="evidence" value="ECO:0007669"/>
    <property type="project" value="TreeGrafter"/>
</dbReference>
<keyword evidence="7 9" id="KW-1133">Transmembrane helix</keyword>
<gene>
    <name evidence="12" type="ORF">A3J48_04370</name>
</gene>
<evidence type="ECO:0000259" key="10">
    <source>
        <dbReference type="PROSITE" id="PS50893"/>
    </source>
</evidence>
<evidence type="ECO:0000256" key="4">
    <source>
        <dbReference type="ARBA" id="ARBA00022692"/>
    </source>
</evidence>
<dbReference type="PROSITE" id="PS50929">
    <property type="entry name" value="ABC_TM1F"/>
    <property type="match status" value="1"/>
</dbReference>
<dbReference type="Proteomes" id="UP000176786">
    <property type="component" value="Unassembled WGS sequence"/>
</dbReference>
<dbReference type="Pfam" id="PF00664">
    <property type="entry name" value="ABC_membrane"/>
    <property type="match status" value="1"/>
</dbReference>
<dbReference type="EMBL" id="MFES01000037">
    <property type="protein sequence ID" value="OGE84698.1"/>
    <property type="molecule type" value="Genomic_DNA"/>
</dbReference>
<dbReference type="InterPro" id="IPR027417">
    <property type="entry name" value="P-loop_NTPase"/>
</dbReference>
<keyword evidence="6 12" id="KW-0067">ATP-binding</keyword>
<comment type="subcellular location">
    <subcellularLocation>
        <location evidence="1">Cell membrane</location>
        <topology evidence="1">Multi-pass membrane protein</topology>
    </subcellularLocation>
</comment>
<organism evidence="12 13">
    <name type="scientific">Candidatus Doudnabacteria bacterium RIFCSPHIGHO2_02_FULL_46_11</name>
    <dbReference type="NCBI Taxonomy" id="1817832"/>
    <lineage>
        <taxon>Bacteria</taxon>
        <taxon>Candidatus Doudnaibacteriota</taxon>
    </lineage>
</organism>
<protein>
    <submittedName>
        <fullName evidence="12">ABC transporter ATP-binding protein</fullName>
    </submittedName>
</protein>
<evidence type="ECO:0000256" key="2">
    <source>
        <dbReference type="ARBA" id="ARBA00022448"/>
    </source>
</evidence>
<dbReference type="InterPro" id="IPR017871">
    <property type="entry name" value="ABC_transporter-like_CS"/>
</dbReference>
<feature type="domain" description="ABC transmembrane type-1" evidence="11">
    <location>
        <begin position="16"/>
        <end position="305"/>
    </location>
</feature>
<dbReference type="InterPro" id="IPR003593">
    <property type="entry name" value="AAA+_ATPase"/>
</dbReference>
<evidence type="ECO:0000256" key="3">
    <source>
        <dbReference type="ARBA" id="ARBA00022475"/>
    </source>
</evidence>
<sequence>MKLLFQYLKDYKRLFLGALGLAVTNQVFSLLDPQIYRVIIDRYATQAGDYEFRQFLSGILILIIAAMAAALISRVAKNFQEYYVNVITQKLGTRLYGDAVAHALALPFAIFEDKRSGEVLQTLQKARTDVQVFVTSLVNIVFFSLVGIIFVVVYAFIVHWLIGLVYFFVIPLIGFTTYTISKKIKASQAAIVKEMSALAGSTTETLRNVELVKSLGLESQETGRLNYVNDKILGLELTKVKLIRYLSFSQGTMVNTMRSVLLLLLLWLIFKGPVSLGEFFTLWIYSFFIFNPLGEFGNVAAQYREASASLEQLQQILNIPKEEKPIGAVRVGALQNLVFKNVSFQYASGSDPSVKNLNFEITAGQTVALAGPSGSGKSTIIKLILGLYKPTAGNFEVNGIDANRLDYEHFRAKIGYVSQDTQLFAGTIRENLVFVRPASSDDECLKVLQQAESLAIIERGGLGLDTKIGEGGIKISGGEKQRLAIARALLRNPELIIFDEATSSLDSITEKAITETIKQIAKSRPNLMIVLVAHRLSTVAHADKIYVLEKGNIVERDTHRQLLQNQNLYAALWREQAGSA</sequence>
<keyword evidence="5" id="KW-0547">Nucleotide-binding</keyword>
<keyword evidence="3" id="KW-1003">Cell membrane</keyword>
<evidence type="ECO:0000256" key="9">
    <source>
        <dbReference type="SAM" id="Phobius"/>
    </source>
</evidence>
<dbReference type="PROSITE" id="PS50893">
    <property type="entry name" value="ABC_TRANSPORTER_2"/>
    <property type="match status" value="1"/>
</dbReference>
<dbReference type="GO" id="GO:0005886">
    <property type="term" value="C:plasma membrane"/>
    <property type="evidence" value="ECO:0007669"/>
    <property type="project" value="UniProtKB-SubCell"/>
</dbReference>
<dbReference type="Gene3D" id="1.20.1560.10">
    <property type="entry name" value="ABC transporter type 1, transmembrane domain"/>
    <property type="match status" value="1"/>
</dbReference>
<dbReference type="InterPro" id="IPR011527">
    <property type="entry name" value="ABC1_TM_dom"/>
</dbReference>
<feature type="transmembrane region" description="Helical" evidence="9">
    <location>
        <begin position="53"/>
        <end position="72"/>
    </location>
</feature>
<dbReference type="SUPFAM" id="SSF90123">
    <property type="entry name" value="ABC transporter transmembrane region"/>
    <property type="match status" value="1"/>
</dbReference>
<keyword evidence="2" id="KW-0813">Transport</keyword>
<dbReference type="InterPro" id="IPR036640">
    <property type="entry name" value="ABC1_TM_sf"/>
</dbReference>
<accession>A0A1F5P463</accession>
<dbReference type="InterPro" id="IPR039421">
    <property type="entry name" value="Type_1_exporter"/>
</dbReference>
<dbReference type="AlphaFoldDB" id="A0A1F5P463"/>
<dbReference type="PROSITE" id="PS00211">
    <property type="entry name" value="ABC_TRANSPORTER_1"/>
    <property type="match status" value="1"/>
</dbReference>
<evidence type="ECO:0000256" key="6">
    <source>
        <dbReference type="ARBA" id="ARBA00022840"/>
    </source>
</evidence>
<dbReference type="STRING" id="1817832.A3J48_04370"/>
<comment type="caution">
    <text evidence="12">The sequence shown here is derived from an EMBL/GenBank/DDBJ whole genome shotgun (WGS) entry which is preliminary data.</text>
</comment>
<feature type="transmembrane region" description="Helical" evidence="9">
    <location>
        <begin position="260"/>
        <end position="285"/>
    </location>
</feature>
<evidence type="ECO:0000256" key="8">
    <source>
        <dbReference type="ARBA" id="ARBA00023136"/>
    </source>
</evidence>
<evidence type="ECO:0000259" key="11">
    <source>
        <dbReference type="PROSITE" id="PS50929"/>
    </source>
</evidence>
<evidence type="ECO:0000256" key="5">
    <source>
        <dbReference type="ARBA" id="ARBA00022741"/>
    </source>
</evidence>
<dbReference type="Pfam" id="PF00005">
    <property type="entry name" value="ABC_tran"/>
    <property type="match status" value="1"/>
</dbReference>
<dbReference type="GO" id="GO:0005524">
    <property type="term" value="F:ATP binding"/>
    <property type="evidence" value="ECO:0007669"/>
    <property type="project" value="UniProtKB-KW"/>
</dbReference>
<dbReference type="FunFam" id="3.40.50.300:FF:000299">
    <property type="entry name" value="ABC transporter ATP-binding protein/permease"/>
    <property type="match status" value="1"/>
</dbReference>
<feature type="transmembrane region" description="Helical" evidence="9">
    <location>
        <begin position="160"/>
        <end position="180"/>
    </location>
</feature>
<dbReference type="GO" id="GO:0016887">
    <property type="term" value="F:ATP hydrolysis activity"/>
    <property type="evidence" value="ECO:0007669"/>
    <property type="project" value="InterPro"/>
</dbReference>
<feature type="domain" description="ABC transporter" evidence="10">
    <location>
        <begin position="337"/>
        <end position="575"/>
    </location>
</feature>
<feature type="transmembrane region" description="Helical" evidence="9">
    <location>
        <begin position="132"/>
        <end position="154"/>
    </location>
</feature>
<name>A0A1F5P463_9BACT</name>
<proteinExistence type="predicted"/>
<dbReference type="GO" id="GO:0140359">
    <property type="term" value="F:ABC-type transporter activity"/>
    <property type="evidence" value="ECO:0007669"/>
    <property type="project" value="InterPro"/>
</dbReference>
<dbReference type="SMART" id="SM00382">
    <property type="entry name" value="AAA"/>
    <property type="match status" value="1"/>
</dbReference>
<evidence type="ECO:0000256" key="1">
    <source>
        <dbReference type="ARBA" id="ARBA00004651"/>
    </source>
</evidence>
<dbReference type="SUPFAM" id="SSF52540">
    <property type="entry name" value="P-loop containing nucleoside triphosphate hydrolases"/>
    <property type="match status" value="1"/>
</dbReference>
<keyword evidence="8 9" id="KW-0472">Membrane</keyword>
<evidence type="ECO:0000256" key="7">
    <source>
        <dbReference type="ARBA" id="ARBA00022989"/>
    </source>
</evidence>
<evidence type="ECO:0000313" key="13">
    <source>
        <dbReference type="Proteomes" id="UP000176786"/>
    </source>
</evidence>
<dbReference type="PANTHER" id="PTHR24221">
    <property type="entry name" value="ATP-BINDING CASSETTE SUB-FAMILY B"/>
    <property type="match status" value="1"/>
</dbReference>
<evidence type="ECO:0000313" key="12">
    <source>
        <dbReference type="EMBL" id="OGE84698.1"/>
    </source>
</evidence>
<keyword evidence="4 9" id="KW-0812">Transmembrane</keyword>
<dbReference type="InterPro" id="IPR003439">
    <property type="entry name" value="ABC_transporter-like_ATP-bd"/>
</dbReference>